<proteinExistence type="predicted"/>
<dbReference type="Pfam" id="PF13557">
    <property type="entry name" value="Phenol_MetA_deg"/>
    <property type="match status" value="1"/>
</dbReference>
<sequence length="320" mass="36307">MKSINTFLMAFSLVVGVLCTKVLSYDLPAVNLGFTTFVDVPPAQPGFYFTQYIHNWTSKRFKNSEGNGLLPNSADEKLDVWISITQLFYYSAEKLPLGTTWGLDILIPVVSIDLDYGSRNVSGFPADNSSGLGDIIIAPIFQWDPIMGENGPLFVHRVELQLILPTGKYDDEKELNPGSNFFSFDPYWAGTLFIGPRWTSSLRLHYLWNDKNNDPNRNFVGAEDTKAGQAIHANFTVDYEAIKDKLRVGLNSFFLKQITDTKIDGQNAPGNRREQVFGIGPGAVWQFLKNDFIFLNTYYETEVENRPQGKRVNLRWVHHF</sequence>
<evidence type="ECO:0000313" key="1">
    <source>
        <dbReference type="EMBL" id="SPD72104.1"/>
    </source>
</evidence>
<organism evidence="1">
    <name type="scientific">uncultured Desulfobacterium sp</name>
    <dbReference type="NCBI Taxonomy" id="201089"/>
    <lineage>
        <taxon>Bacteria</taxon>
        <taxon>Pseudomonadati</taxon>
        <taxon>Thermodesulfobacteriota</taxon>
        <taxon>Desulfobacteria</taxon>
        <taxon>Desulfobacterales</taxon>
        <taxon>Desulfobacteriaceae</taxon>
        <taxon>Desulfobacterium</taxon>
        <taxon>environmental samples</taxon>
    </lineage>
</organism>
<gene>
    <name evidence="1" type="ORF">PITCH_A1170002</name>
</gene>
<reference evidence="1" key="1">
    <citation type="submission" date="2018-01" db="EMBL/GenBank/DDBJ databases">
        <authorList>
            <person name="Regsiter A."/>
            <person name="William W."/>
        </authorList>
    </citation>
    <scope>NUCLEOTIDE SEQUENCE</scope>
    <source>
        <strain evidence="1">TRIP AH-1</strain>
    </source>
</reference>
<accession>A0A445MRI5</accession>
<dbReference type="AlphaFoldDB" id="A0A445MRI5"/>
<name>A0A445MRI5_9BACT</name>
<dbReference type="EMBL" id="OJIN01000021">
    <property type="protein sequence ID" value="SPD72104.1"/>
    <property type="molecule type" value="Genomic_DNA"/>
</dbReference>
<protein>
    <submittedName>
        <fullName evidence="1">Protein involved in meta-pathway of phenol degradation</fullName>
    </submittedName>
</protein>
<dbReference type="InterPro" id="IPR025737">
    <property type="entry name" value="FApF"/>
</dbReference>